<evidence type="ECO:0000313" key="3">
    <source>
        <dbReference type="Proteomes" id="UP001056708"/>
    </source>
</evidence>
<keyword evidence="1" id="KW-0812">Transmembrane</keyword>
<reference evidence="2" key="1">
    <citation type="submission" date="2022-06" db="EMBL/GenBank/DDBJ databases">
        <title>Genome sequence of Phormidium yuhuli AB48 isolated from an industrial photobioreactor environment.</title>
        <authorList>
            <person name="Qiu Y."/>
            <person name="Noonan A.J.C."/>
            <person name="Dofher K."/>
            <person name="Koch M."/>
            <person name="Kieft B."/>
            <person name="Lin X."/>
            <person name="Ziels R.M."/>
            <person name="Hallam S.J."/>
        </authorList>
    </citation>
    <scope>NUCLEOTIDE SEQUENCE</scope>
    <source>
        <strain evidence="2">AB48</strain>
    </source>
</reference>
<keyword evidence="1" id="KW-1133">Transmembrane helix</keyword>
<gene>
    <name evidence="2" type="ORF">NEA10_12225</name>
</gene>
<feature type="transmembrane region" description="Helical" evidence="1">
    <location>
        <begin position="465"/>
        <end position="497"/>
    </location>
</feature>
<evidence type="ECO:0000313" key="2">
    <source>
        <dbReference type="EMBL" id="USR89645.1"/>
    </source>
</evidence>
<evidence type="ECO:0000256" key="1">
    <source>
        <dbReference type="SAM" id="Phobius"/>
    </source>
</evidence>
<dbReference type="RefSeq" id="WP_252660548.1">
    <property type="nucleotide sequence ID" value="NZ_CP098611.1"/>
</dbReference>
<dbReference type="EMBL" id="CP098611">
    <property type="protein sequence ID" value="USR89645.1"/>
    <property type="molecule type" value="Genomic_DNA"/>
</dbReference>
<sequence length="670" mass="72275">MGLVLRDTLAMQPALAEPETTTSLDLDTEKYHIFIPYVRSRTGGVQEITLRSGQKLELKIPARTTEDTELPFQLPGDQGEAIAIAHTLYDRTLRLADQIYQEIDKTSFIQEASKTKCKLVYEQVEDGRYINDLTSLQLLDYVVETSKLEDSVKDRYLLASTNSRLLGIQSVVESTLATSRLSVGKRQLILGTFELVRAGEPITDFKALSDLDSIVTASQLPPEIQNEYTIASAKSRALTVDLILVKWIDENPKFNETQRNAYLLAYQEVRDGREISNEDLVNDLDNLILTSNISDNAKLVYAITRQNNRAEGQDLGEQVMAFIQDYQDVENLKKSAKQVYGRGASVVPQATRLLSAAGAETATGVSLSSLSGAAATNATLAALGGGSVAAGGLGMLGGLVVATGGAALIGAAGLLSIALISEMDGEDFRNLGISVGTGTVAGAATVLAAWTAASTLGVTGTLSGAAAISATISALGGLSIMTGGAALVASGTAFLVWSFMKGRKKRDQGILRQVETRIYTPTQEPKPNSLESFLAANILEQYEKEEGFTSPNIPLDKLSTALSKWITLEPNERVLALIDSSLWNDAKEGVVLTDLKIRWKASGSNPDSISYDRLFSLMDSDLSTLLSNEDRRDDLGRVEELTNIFSGDSDEDRWVQVLTSLKQQYASFSA</sequence>
<name>A0ABY5AKX8_9CYAN</name>
<keyword evidence="1" id="KW-0472">Membrane</keyword>
<feature type="transmembrane region" description="Helical" evidence="1">
    <location>
        <begin position="393"/>
        <end position="419"/>
    </location>
</feature>
<organism evidence="2 3">
    <name type="scientific">Phormidium yuhuli AB48</name>
    <dbReference type="NCBI Taxonomy" id="2940671"/>
    <lineage>
        <taxon>Bacteria</taxon>
        <taxon>Bacillati</taxon>
        <taxon>Cyanobacteriota</taxon>
        <taxon>Cyanophyceae</taxon>
        <taxon>Oscillatoriophycideae</taxon>
        <taxon>Oscillatoriales</taxon>
        <taxon>Oscillatoriaceae</taxon>
        <taxon>Phormidium</taxon>
        <taxon>Phormidium yuhuli</taxon>
    </lineage>
</organism>
<proteinExistence type="predicted"/>
<dbReference type="Proteomes" id="UP001056708">
    <property type="component" value="Chromosome"/>
</dbReference>
<accession>A0ABY5AKX8</accession>
<protein>
    <submittedName>
        <fullName evidence="2">Uncharacterized protein</fullName>
    </submittedName>
</protein>
<feature type="transmembrane region" description="Helical" evidence="1">
    <location>
        <begin position="431"/>
        <end position="453"/>
    </location>
</feature>
<keyword evidence="3" id="KW-1185">Reference proteome</keyword>